<evidence type="ECO:0000313" key="2">
    <source>
        <dbReference type="EMBL" id="KAL1602436.1"/>
    </source>
</evidence>
<name>A0ABR3RDC9_9PLEO</name>
<dbReference type="PANTHER" id="PTHR38886">
    <property type="entry name" value="SESA DOMAIN-CONTAINING PROTEIN"/>
    <property type="match status" value="1"/>
</dbReference>
<gene>
    <name evidence="2" type="ORF">SLS60_005852</name>
</gene>
<evidence type="ECO:0000259" key="1">
    <source>
        <dbReference type="Pfam" id="PF22893"/>
    </source>
</evidence>
<proteinExistence type="predicted"/>
<sequence length="428" mass="48501">MASPGFGFSVGDFIAVIKLIGQVTKALQDTDGATDDFRMLQQELNQLQVLLEHLQELPPSSAESFTHYNAVRGMALTVQHPLRQLLDKMTAYSALEIKSSASKWRRAKQEIQWTVGMQKEIVRVRGIVTMKIVSLTTLLVLPLGGALRRIEVLSLQQSALSNQTRNDIEFCQQRIERDGARTRQVLSDRARSANMDSRRLLQICAGLDVGVRSLRASIETATSRQETELTLQLQHRRQFYGAMEVAATNLQSHASKTLALVETLLKKFTTFSYEMLAGLKDIHHSNIEIYSLLSLLDARLRRSPTNMLDDNITFIDVLNRKQSLPYSAFQYWEVFEAMLICQLKGTPAEAKVLRGDYRIFNAKTETVIDFTKWKDKVFPGASLDMSVVMMICRVRGKSCPRPYCQGETIKAEINETRAGPRVWYVFTK</sequence>
<evidence type="ECO:0000313" key="3">
    <source>
        <dbReference type="Proteomes" id="UP001521785"/>
    </source>
</evidence>
<protein>
    <recommendedName>
        <fullName evidence="1">Ubiquitin-like domain-containing protein</fullName>
    </recommendedName>
</protein>
<accession>A0ABR3RDC9</accession>
<dbReference type="Pfam" id="PF22893">
    <property type="entry name" value="ULD_2"/>
    <property type="match status" value="1"/>
</dbReference>
<comment type="caution">
    <text evidence="2">The sequence shown here is derived from an EMBL/GenBank/DDBJ whole genome shotgun (WGS) entry which is preliminary data.</text>
</comment>
<dbReference type="PANTHER" id="PTHR38886:SF1">
    <property type="entry name" value="NACHT-NTPASE AND P-LOOP NTPASES N-TERMINAL DOMAIN-CONTAINING PROTEIN"/>
    <property type="match status" value="1"/>
</dbReference>
<reference evidence="2 3" key="1">
    <citation type="submission" date="2024-02" db="EMBL/GenBank/DDBJ databases">
        <title>De novo assembly and annotation of 12 fungi associated with fruit tree decline syndrome in Ontario, Canada.</title>
        <authorList>
            <person name="Sulman M."/>
            <person name="Ellouze W."/>
            <person name="Ilyukhin E."/>
        </authorList>
    </citation>
    <scope>NUCLEOTIDE SEQUENCE [LARGE SCALE GENOMIC DNA]</scope>
    <source>
        <strain evidence="2 3">M42-189</strain>
    </source>
</reference>
<organism evidence="2 3">
    <name type="scientific">Paraconiothyrium brasiliense</name>
    <dbReference type="NCBI Taxonomy" id="300254"/>
    <lineage>
        <taxon>Eukaryota</taxon>
        <taxon>Fungi</taxon>
        <taxon>Dikarya</taxon>
        <taxon>Ascomycota</taxon>
        <taxon>Pezizomycotina</taxon>
        <taxon>Dothideomycetes</taxon>
        <taxon>Pleosporomycetidae</taxon>
        <taxon>Pleosporales</taxon>
        <taxon>Massarineae</taxon>
        <taxon>Didymosphaeriaceae</taxon>
        <taxon>Paraconiothyrium</taxon>
    </lineage>
</organism>
<keyword evidence="3" id="KW-1185">Reference proteome</keyword>
<dbReference type="Proteomes" id="UP001521785">
    <property type="component" value="Unassembled WGS sequence"/>
</dbReference>
<feature type="domain" description="Ubiquitin-like" evidence="1">
    <location>
        <begin position="309"/>
        <end position="390"/>
    </location>
</feature>
<dbReference type="InterPro" id="IPR054464">
    <property type="entry name" value="ULD_fung"/>
</dbReference>
<dbReference type="EMBL" id="JAKJXO020000007">
    <property type="protein sequence ID" value="KAL1602436.1"/>
    <property type="molecule type" value="Genomic_DNA"/>
</dbReference>